<feature type="domain" description="Multidrug resistance protein MdtA-like barrel-sandwich hybrid" evidence="3">
    <location>
        <begin position="70"/>
        <end position="209"/>
    </location>
</feature>
<comment type="similarity">
    <text evidence="1">Belongs to the membrane fusion protein (MFP) (TC 8.A.1) family.</text>
</comment>
<dbReference type="Gene3D" id="2.40.50.100">
    <property type="match status" value="1"/>
</dbReference>
<evidence type="ECO:0000313" key="7">
    <source>
        <dbReference type="Proteomes" id="UP000245137"/>
    </source>
</evidence>
<dbReference type="PANTHER" id="PTHR30158">
    <property type="entry name" value="ACRA/E-RELATED COMPONENT OF DRUG EFFLUX TRANSPORTER"/>
    <property type="match status" value="1"/>
</dbReference>
<dbReference type="Gene3D" id="2.40.420.20">
    <property type="match status" value="1"/>
</dbReference>
<dbReference type="InterPro" id="IPR006143">
    <property type="entry name" value="RND_pump_MFP"/>
</dbReference>
<dbReference type="EMBL" id="PUIV01000033">
    <property type="protein sequence ID" value="PWB92892.1"/>
    <property type="molecule type" value="Genomic_DNA"/>
</dbReference>
<feature type="domain" description="Multidrug resistance protein MdtA-like beta-barrel" evidence="4">
    <location>
        <begin position="249"/>
        <end position="304"/>
    </location>
</feature>
<dbReference type="GO" id="GO:0022857">
    <property type="term" value="F:transmembrane transporter activity"/>
    <property type="evidence" value="ECO:0007669"/>
    <property type="project" value="InterPro"/>
</dbReference>
<evidence type="ECO:0000259" key="4">
    <source>
        <dbReference type="Pfam" id="PF25944"/>
    </source>
</evidence>
<dbReference type="NCBIfam" id="TIGR01730">
    <property type="entry name" value="RND_mfp"/>
    <property type="match status" value="1"/>
</dbReference>
<accession>A0A2U1SMP8</accession>
<evidence type="ECO:0000259" key="2">
    <source>
        <dbReference type="Pfam" id="PF25876"/>
    </source>
</evidence>
<proteinExistence type="inferred from homology"/>
<dbReference type="Pfam" id="PF25917">
    <property type="entry name" value="BSH_RND"/>
    <property type="match status" value="1"/>
</dbReference>
<dbReference type="CDD" id="cd22265">
    <property type="entry name" value="UDM1_RNF168"/>
    <property type="match status" value="1"/>
</dbReference>
<dbReference type="GO" id="GO:0005886">
    <property type="term" value="C:plasma membrane"/>
    <property type="evidence" value="ECO:0007669"/>
    <property type="project" value="TreeGrafter"/>
</dbReference>
<keyword evidence="7" id="KW-1185">Reference proteome</keyword>
<evidence type="ECO:0000259" key="3">
    <source>
        <dbReference type="Pfam" id="PF25917"/>
    </source>
</evidence>
<evidence type="ECO:0000313" key="6">
    <source>
        <dbReference type="EMBL" id="PWB92892.1"/>
    </source>
</evidence>
<dbReference type="Gene3D" id="1.10.287.470">
    <property type="entry name" value="Helix hairpin bin"/>
    <property type="match status" value="1"/>
</dbReference>
<feature type="domain" description="YknX-like C-terminal permuted SH3-like" evidence="5">
    <location>
        <begin position="313"/>
        <end position="379"/>
    </location>
</feature>
<dbReference type="Pfam" id="PF25989">
    <property type="entry name" value="YknX_C"/>
    <property type="match status" value="1"/>
</dbReference>
<name>A0A2U1SMP8_METSR</name>
<feature type="domain" description="Multidrug resistance protein MdtA-like alpha-helical hairpin" evidence="2">
    <location>
        <begin position="112"/>
        <end position="178"/>
    </location>
</feature>
<reference evidence="6 7" key="1">
    <citation type="journal article" date="2018" name="Appl. Microbiol. Biotechnol.">
        <title>Co-cultivation of the strictly anaerobic methanogen Methanosarcina barkeri with aerobic methanotrophs in an oxygen-limited membrane bioreactor.</title>
        <authorList>
            <person name="In 't Zandt M.H."/>
            <person name="van den Bosch T.J.M."/>
            <person name="Rijkers R."/>
            <person name="van Kessel M.A.H.J."/>
            <person name="Jetten M.S.M."/>
            <person name="Welte C.U."/>
        </authorList>
    </citation>
    <scope>NUCLEOTIDE SEQUENCE [LARGE SCALE GENOMIC DNA]</scope>
    <source>
        <strain evidence="6 7">DSM 17706</strain>
    </source>
</reference>
<dbReference type="AlphaFoldDB" id="A0A2U1SMP8"/>
<dbReference type="InterPro" id="IPR058625">
    <property type="entry name" value="MdtA-like_BSH"/>
</dbReference>
<sequence length="401" mass="42912">MRMKLFLGRPRLAVTILGATALALYAFGLGGARPTQTTEAPKPRVTASKPTVKTIVEWDRYTGRFSAVESVQLRARVSGYLTDIHFTDGQLVKEGDLLFTIDRRPFELAVSAAEAERRVAESAVALARQELSRAQSLRKIGVAEEVYEQRLAALRQAEARLAAAGAALDRAKLDLEFTNVRAPVAGRIDAHAVSVGNLVNGGDSNATLLTDIVSLDPIRITFDVDQEAYLRYMHGGSDGGRPSLRDARNSVRIALSGDADFTRSGELDFVANQIDRDSATIRLRAIVDNKDLSLVPGLFARIEIAGTGAHRAVMIPDEAISVDQASHVVFVVDRGNAERRTVTLGPIVDGLRVVRSGVGPDDLVVTSGSQNIRAGQAVAILEAAPSAVSKRADAGGRTLSQ</sequence>
<evidence type="ECO:0000259" key="5">
    <source>
        <dbReference type="Pfam" id="PF25989"/>
    </source>
</evidence>
<dbReference type="InterPro" id="IPR058637">
    <property type="entry name" value="YknX-like_C"/>
</dbReference>
<dbReference type="InterPro" id="IPR058624">
    <property type="entry name" value="MdtA-like_HH"/>
</dbReference>
<dbReference type="Pfam" id="PF25876">
    <property type="entry name" value="HH_MFP_RND"/>
    <property type="match status" value="1"/>
</dbReference>
<dbReference type="Gene3D" id="2.40.30.170">
    <property type="match status" value="1"/>
</dbReference>
<dbReference type="Proteomes" id="UP000245137">
    <property type="component" value="Unassembled WGS sequence"/>
</dbReference>
<protein>
    <submittedName>
        <fullName evidence="6">Efflux transporter periplasmic adaptor subunit</fullName>
    </submittedName>
</protein>
<evidence type="ECO:0000256" key="1">
    <source>
        <dbReference type="ARBA" id="ARBA00009477"/>
    </source>
</evidence>
<dbReference type="GO" id="GO:0046677">
    <property type="term" value="P:response to antibiotic"/>
    <property type="evidence" value="ECO:0007669"/>
    <property type="project" value="TreeGrafter"/>
</dbReference>
<dbReference type="Pfam" id="PF25944">
    <property type="entry name" value="Beta-barrel_RND"/>
    <property type="match status" value="1"/>
</dbReference>
<comment type="caution">
    <text evidence="6">The sequence shown here is derived from an EMBL/GenBank/DDBJ whole genome shotgun (WGS) entry which is preliminary data.</text>
</comment>
<dbReference type="InterPro" id="IPR058626">
    <property type="entry name" value="MdtA-like_b-barrel"/>
</dbReference>
<gene>
    <name evidence="6" type="ORF">C5689_15785</name>
</gene>
<dbReference type="PANTHER" id="PTHR30158:SF10">
    <property type="entry name" value="CATION EFFLUX PUMP"/>
    <property type="match status" value="1"/>
</dbReference>
<dbReference type="SUPFAM" id="SSF111369">
    <property type="entry name" value="HlyD-like secretion proteins"/>
    <property type="match status" value="1"/>
</dbReference>
<organism evidence="6 7">
    <name type="scientific">Methylosinus sporium</name>
    <dbReference type="NCBI Taxonomy" id="428"/>
    <lineage>
        <taxon>Bacteria</taxon>
        <taxon>Pseudomonadati</taxon>
        <taxon>Pseudomonadota</taxon>
        <taxon>Alphaproteobacteria</taxon>
        <taxon>Hyphomicrobiales</taxon>
        <taxon>Methylocystaceae</taxon>
        <taxon>Methylosinus</taxon>
    </lineage>
</organism>